<evidence type="ECO:0000313" key="3">
    <source>
        <dbReference type="Proteomes" id="UP001151760"/>
    </source>
</evidence>
<keyword evidence="1" id="KW-0472">Membrane</keyword>
<name>A0ABQ5G9Q7_9ASTR</name>
<gene>
    <name evidence="2" type="ORF">Tco_1031521</name>
</gene>
<dbReference type="EMBL" id="BQNB010018239">
    <property type="protein sequence ID" value="GJT72235.1"/>
    <property type="molecule type" value="Genomic_DNA"/>
</dbReference>
<reference evidence="2" key="2">
    <citation type="submission" date="2022-01" db="EMBL/GenBank/DDBJ databases">
        <authorList>
            <person name="Yamashiro T."/>
            <person name="Shiraishi A."/>
            <person name="Satake H."/>
            <person name="Nakayama K."/>
        </authorList>
    </citation>
    <scope>NUCLEOTIDE SEQUENCE</scope>
</reference>
<proteinExistence type="predicted"/>
<accession>A0ABQ5G9Q7</accession>
<keyword evidence="1" id="KW-0812">Transmembrane</keyword>
<feature type="transmembrane region" description="Helical" evidence="1">
    <location>
        <begin position="87"/>
        <end position="108"/>
    </location>
</feature>
<dbReference type="PANTHER" id="PTHR35307">
    <property type="entry name" value="PROTEIN, PUTATIVE-RELATED"/>
    <property type="match status" value="1"/>
</dbReference>
<feature type="transmembrane region" description="Helical" evidence="1">
    <location>
        <begin position="325"/>
        <end position="345"/>
    </location>
</feature>
<evidence type="ECO:0000313" key="2">
    <source>
        <dbReference type="EMBL" id="GJT72235.1"/>
    </source>
</evidence>
<feature type="transmembrane region" description="Helical" evidence="1">
    <location>
        <begin position="56"/>
        <end position="75"/>
    </location>
</feature>
<sequence length="768" mass="87195">MASYENICFKIERELFHSSPNATYTNITLDDVTDLFQYCEHELYVMEKGNIESAPMLWIGIYIAIASLVCTLAMAADLLHGLRNKKLWFPCKFFTLNAASITVITVAMKLSVDLTSEMPSYMNQAAKIGSLAFMCTIMVNLMPSLASMDNKTLLANVTGLSILVITVIVNIFIQINTGIIDHFSIIIYTKLNNYDYVMVAYIYLAMMLLLLIITISSSLTIPTSKEILEFKYQGTNKTSSTDQQQTQMSKVEKLRQQIRRVWVMAETGSPQFVMASSPLSTASGVICVLVLIVQTFSMFEILYAYRDALKYAVVYETQSVYKWSIIFILLTQYIGVVVGTIAPVFRCFSVLRFKLVTKWDRNHFMAFKVEKYWTQKLYEWKQNHIPFLLGSRRSRTVLYNLKNVALSLCIVFQMVLVVLCKVIRLIPIVVLKLVVYSLYGLKSLKVKLFTPPIDSTGEIIEDLSKYVLQVNDEMELAERTLKGISNSTNSFIIKAEKEQNSGLLELLEKSTGFDGVEKFDTDQIQLRYSVELVNSWSLPIVTLACIAVALPRIPKDRVKHLVKSVAEGLSYTHLVEESLNISSEYVNTRKATITLWHEVENNCKWLKISLSENAFEGMTATEILNWFADKAEEIVIQINTHSNGIMMENNIPKELIAANSMYRIARTILHRDQSSTEPLSKKQLFALLNGMIADILSACFTNIPQVITMKCHESVIEKREASVKAAAKLLGKTTKIIERLATVELPNMDDDKMAYIDEWRLHFSRSIP</sequence>
<feature type="transmembrane region" description="Helical" evidence="1">
    <location>
        <begin position="200"/>
        <end position="221"/>
    </location>
</feature>
<dbReference type="Proteomes" id="UP001151760">
    <property type="component" value="Unassembled WGS sequence"/>
</dbReference>
<dbReference type="PANTHER" id="PTHR35307:SF8">
    <property type="entry name" value="GUSTATORY RECEPTOR"/>
    <property type="match status" value="1"/>
</dbReference>
<keyword evidence="1" id="KW-1133">Transmembrane helix</keyword>
<organism evidence="2 3">
    <name type="scientific">Tanacetum coccineum</name>
    <dbReference type="NCBI Taxonomy" id="301880"/>
    <lineage>
        <taxon>Eukaryota</taxon>
        <taxon>Viridiplantae</taxon>
        <taxon>Streptophyta</taxon>
        <taxon>Embryophyta</taxon>
        <taxon>Tracheophyta</taxon>
        <taxon>Spermatophyta</taxon>
        <taxon>Magnoliopsida</taxon>
        <taxon>eudicotyledons</taxon>
        <taxon>Gunneridae</taxon>
        <taxon>Pentapetalae</taxon>
        <taxon>asterids</taxon>
        <taxon>campanulids</taxon>
        <taxon>Asterales</taxon>
        <taxon>Asteraceae</taxon>
        <taxon>Asteroideae</taxon>
        <taxon>Anthemideae</taxon>
        <taxon>Anthemidinae</taxon>
        <taxon>Tanacetum</taxon>
    </lineage>
</organism>
<evidence type="ECO:0000256" key="1">
    <source>
        <dbReference type="SAM" id="Phobius"/>
    </source>
</evidence>
<feature type="transmembrane region" description="Helical" evidence="1">
    <location>
        <begin position="284"/>
        <end position="305"/>
    </location>
</feature>
<comment type="caution">
    <text evidence="2">The sequence shown here is derived from an EMBL/GenBank/DDBJ whole genome shotgun (WGS) entry which is preliminary data.</text>
</comment>
<reference evidence="2" key="1">
    <citation type="journal article" date="2022" name="Int. J. Mol. Sci.">
        <title>Draft Genome of Tanacetum Coccineum: Genomic Comparison of Closely Related Tanacetum-Family Plants.</title>
        <authorList>
            <person name="Yamashiro T."/>
            <person name="Shiraishi A."/>
            <person name="Nakayama K."/>
            <person name="Satake H."/>
        </authorList>
    </citation>
    <scope>NUCLEOTIDE SEQUENCE</scope>
</reference>
<feature type="transmembrane region" description="Helical" evidence="1">
    <location>
        <begin position="153"/>
        <end position="173"/>
    </location>
</feature>
<protein>
    <submittedName>
        <fullName evidence="2">Uncharacterized protein</fullName>
    </submittedName>
</protein>
<keyword evidence="3" id="KW-1185">Reference proteome</keyword>
<feature type="transmembrane region" description="Helical" evidence="1">
    <location>
        <begin position="128"/>
        <end position="146"/>
    </location>
</feature>